<dbReference type="GeneID" id="19982077"/>
<proteinExistence type="predicted"/>
<name>V9DBJ7_9EURO</name>
<dbReference type="Proteomes" id="UP000030678">
    <property type="component" value="Unassembled WGS sequence"/>
</dbReference>
<dbReference type="VEuPathDB" id="FungiDB:G647_03584"/>
<reference evidence="2 3" key="1">
    <citation type="submission" date="2013-03" db="EMBL/GenBank/DDBJ databases">
        <title>The Genome Sequence of Cladophialophora carrionii CBS 160.54.</title>
        <authorList>
            <consortium name="The Broad Institute Genomics Platform"/>
            <person name="Cuomo C."/>
            <person name="de Hoog S."/>
            <person name="Gorbushina A."/>
            <person name="Walker B."/>
            <person name="Young S.K."/>
            <person name="Zeng Q."/>
            <person name="Gargeya S."/>
            <person name="Fitzgerald M."/>
            <person name="Haas B."/>
            <person name="Abouelleil A."/>
            <person name="Allen A.W."/>
            <person name="Alvarado L."/>
            <person name="Arachchi H.M."/>
            <person name="Berlin A.M."/>
            <person name="Chapman S.B."/>
            <person name="Gainer-Dewar J."/>
            <person name="Goldberg J."/>
            <person name="Griggs A."/>
            <person name="Gujja S."/>
            <person name="Hansen M."/>
            <person name="Howarth C."/>
            <person name="Imamovic A."/>
            <person name="Ireland A."/>
            <person name="Larimer J."/>
            <person name="McCowan C."/>
            <person name="Murphy C."/>
            <person name="Pearson M."/>
            <person name="Poon T.W."/>
            <person name="Priest M."/>
            <person name="Roberts A."/>
            <person name="Saif S."/>
            <person name="Shea T."/>
            <person name="Sisk P."/>
            <person name="Sykes S."/>
            <person name="Wortman J."/>
            <person name="Nusbaum C."/>
            <person name="Birren B."/>
        </authorList>
    </citation>
    <scope>NUCLEOTIDE SEQUENCE [LARGE SCALE GENOMIC DNA]</scope>
    <source>
        <strain evidence="2 3">CBS 160.54</strain>
    </source>
</reference>
<accession>V9DBJ7</accession>
<dbReference type="RefSeq" id="XP_008726151.1">
    <property type="nucleotide sequence ID" value="XM_008727929.1"/>
</dbReference>
<protein>
    <submittedName>
        <fullName evidence="2">Uncharacterized protein</fullName>
    </submittedName>
</protein>
<organism evidence="2 3">
    <name type="scientific">Cladophialophora carrionii CBS 160.54</name>
    <dbReference type="NCBI Taxonomy" id="1279043"/>
    <lineage>
        <taxon>Eukaryota</taxon>
        <taxon>Fungi</taxon>
        <taxon>Dikarya</taxon>
        <taxon>Ascomycota</taxon>
        <taxon>Pezizomycotina</taxon>
        <taxon>Eurotiomycetes</taxon>
        <taxon>Chaetothyriomycetidae</taxon>
        <taxon>Chaetothyriales</taxon>
        <taxon>Herpotrichiellaceae</taxon>
        <taxon>Cladophialophora</taxon>
    </lineage>
</organism>
<feature type="region of interest" description="Disordered" evidence="1">
    <location>
        <begin position="1"/>
        <end position="34"/>
    </location>
</feature>
<evidence type="ECO:0000256" key="1">
    <source>
        <dbReference type="SAM" id="MobiDB-lite"/>
    </source>
</evidence>
<feature type="compositionally biased region" description="Basic residues" evidence="1">
    <location>
        <begin position="14"/>
        <end position="25"/>
    </location>
</feature>
<evidence type="ECO:0000313" key="2">
    <source>
        <dbReference type="EMBL" id="ETI24215.1"/>
    </source>
</evidence>
<sequence>MAQDVGAQIPRSNLHIKHPSQKSKPRHEVDLIAS</sequence>
<gene>
    <name evidence="2" type="ORF">G647_03584</name>
</gene>
<dbReference type="EMBL" id="KB822704">
    <property type="protein sequence ID" value="ETI24215.1"/>
    <property type="molecule type" value="Genomic_DNA"/>
</dbReference>
<evidence type="ECO:0000313" key="3">
    <source>
        <dbReference type="Proteomes" id="UP000030678"/>
    </source>
</evidence>
<dbReference type="HOGENOM" id="CLU_3377035_0_0_1"/>
<dbReference type="AlphaFoldDB" id="V9DBJ7"/>